<keyword evidence="1 3" id="KW-0853">WD repeat</keyword>
<keyword evidence="2" id="KW-0677">Repeat</keyword>
<evidence type="ECO:0000313" key="4">
    <source>
        <dbReference type="EMBL" id="VDK52600.1"/>
    </source>
</evidence>
<proteinExistence type="predicted"/>
<dbReference type="EMBL" id="UYRT01013038">
    <property type="protein sequence ID" value="VDK52600.1"/>
    <property type="molecule type" value="Genomic_DNA"/>
</dbReference>
<protein>
    <submittedName>
        <fullName evidence="6">WD_REPEATS_REGION domain-containing protein</fullName>
    </submittedName>
</protein>
<dbReference type="InterPro" id="IPR019775">
    <property type="entry name" value="WD40_repeat_CS"/>
</dbReference>
<dbReference type="OrthoDB" id="6253837at2759"/>
<dbReference type="Proteomes" id="UP000271098">
    <property type="component" value="Unassembled WGS sequence"/>
</dbReference>
<dbReference type="PROSITE" id="PS50294">
    <property type="entry name" value="WD_REPEATS_REGION"/>
    <property type="match status" value="1"/>
</dbReference>
<dbReference type="PROSITE" id="PS00678">
    <property type="entry name" value="WD_REPEATS_1"/>
    <property type="match status" value="1"/>
</dbReference>
<evidence type="ECO:0000256" key="1">
    <source>
        <dbReference type="ARBA" id="ARBA00022574"/>
    </source>
</evidence>
<dbReference type="SUPFAM" id="SSF50978">
    <property type="entry name" value="WD40 repeat-like"/>
    <property type="match status" value="1"/>
</dbReference>
<evidence type="ECO:0000313" key="5">
    <source>
        <dbReference type="Proteomes" id="UP000271098"/>
    </source>
</evidence>
<gene>
    <name evidence="4" type="ORF">GPUH_LOCUS5896</name>
</gene>
<dbReference type="PROSITE" id="PS50082">
    <property type="entry name" value="WD_REPEATS_2"/>
    <property type="match status" value="1"/>
</dbReference>
<evidence type="ECO:0000313" key="6">
    <source>
        <dbReference type="WBParaSite" id="GPUH_0000590501-mRNA-1"/>
    </source>
</evidence>
<dbReference type="WBParaSite" id="GPUH_0000590501-mRNA-1">
    <property type="protein sequence ID" value="GPUH_0000590501-mRNA-1"/>
    <property type="gene ID" value="GPUH_0000590501"/>
</dbReference>
<dbReference type="InterPro" id="IPR036322">
    <property type="entry name" value="WD40_repeat_dom_sf"/>
</dbReference>
<dbReference type="InterPro" id="IPR015943">
    <property type="entry name" value="WD40/YVTN_repeat-like_dom_sf"/>
</dbReference>
<name>A0A183DB06_9BILA</name>
<dbReference type="Gene3D" id="2.130.10.10">
    <property type="entry name" value="YVTN repeat-like/Quinoprotein amine dehydrogenase"/>
    <property type="match status" value="1"/>
</dbReference>
<organism evidence="6">
    <name type="scientific">Gongylonema pulchrum</name>
    <dbReference type="NCBI Taxonomy" id="637853"/>
    <lineage>
        <taxon>Eukaryota</taxon>
        <taxon>Metazoa</taxon>
        <taxon>Ecdysozoa</taxon>
        <taxon>Nematoda</taxon>
        <taxon>Chromadorea</taxon>
        <taxon>Rhabditida</taxon>
        <taxon>Spirurina</taxon>
        <taxon>Spiruromorpha</taxon>
        <taxon>Spiruroidea</taxon>
        <taxon>Gongylonematidae</taxon>
        <taxon>Gongylonema</taxon>
    </lineage>
</organism>
<dbReference type="InterPro" id="IPR001680">
    <property type="entry name" value="WD40_rpt"/>
</dbReference>
<sequence>MVTLAGHADAVVGAVWLPNSPKEVATVSWDHKISIWDLELAGYRVFH</sequence>
<dbReference type="AlphaFoldDB" id="A0A183DB06"/>
<reference evidence="6" key="1">
    <citation type="submission" date="2016-06" db="UniProtKB">
        <authorList>
            <consortium name="WormBaseParasite"/>
        </authorList>
    </citation>
    <scope>IDENTIFICATION</scope>
</reference>
<reference evidence="4 5" key="2">
    <citation type="submission" date="2018-11" db="EMBL/GenBank/DDBJ databases">
        <authorList>
            <consortium name="Pathogen Informatics"/>
        </authorList>
    </citation>
    <scope>NUCLEOTIDE SEQUENCE [LARGE SCALE GENOMIC DNA]</scope>
</reference>
<accession>A0A183DB06</accession>
<feature type="repeat" description="WD" evidence="3">
    <location>
        <begin position="4"/>
        <end position="39"/>
    </location>
</feature>
<evidence type="ECO:0000256" key="2">
    <source>
        <dbReference type="ARBA" id="ARBA00022737"/>
    </source>
</evidence>
<evidence type="ECO:0000256" key="3">
    <source>
        <dbReference type="PROSITE-ProRule" id="PRU00221"/>
    </source>
</evidence>
<keyword evidence="5" id="KW-1185">Reference proteome</keyword>